<feature type="region of interest" description="Disordered" evidence="1">
    <location>
        <begin position="1"/>
        <end position="81"/>
    </location>
</feature>
<dbReference type="AlphaFoldDB" id="A0A6B0S8J8"/>
<evidence type="ECO:0000256" key="1">
    <source>
        <dbReference type="SAM" id="MobiDB-lite"/>
    </source>
</evidence>
<keyword evidence="3" id="KW-1185">Reference proteome</keyword>
<feature type="compositionally biased region" description="Gly residues" evidence="1">
    <location>
        <begin position="67"/>
        <end position="79"/>
    </location>
</feature>
<accession>A0A6B0S8J8</accession>
<dbReference type="EMBL" id="VBQZ03000206">
    <property type="protein sequence ID" value="MXQ97875.1"/>
    <property type="molecule type" value="Genomic_DNA"/>
</dbReference>
<protein>
    <submittedName>
        <fullName evidence="2">Uncharacterized protein</fullName>
    </submittedName>
</protein>
<dbReference type="Proteomes" id="UP000322234">
    <property type="component" value="Unassembled WGS sequence"/>
</dbReference>
<organism evidence="2 3">
    <name type="scientific">Bos mutus</name>
    <name type="common">wild yak</name>
    <dbReference type="NCBI Taxonomy" id="72004"/>
    <lineage>
        <taxon>Eukaryota</taxon>
        <taxon>Metazoa</taxon>
        <taxon>Chordata</taxon>
        <taxon>Craniata</taxon>
        <taxon>Vertebrata</taxon>
        <taxon>Euteleostomi</taxon>
        <taxon>Mammalia</taxon>
        <taxon>Eutheria</taxon>
        <taxon>Laurasiatheria</taxon>
        <taxon>Artiodactyla</taxon>
        <taxon>Ruminantia</taxon>
        <taxon>Pecora</taxon>
        <taxon>Bovidae</taxon>
        <taxon>Bovinae</taxon>
        <taxon>Bos</taxon>
    </lineage>
</organism>
<evidence type="ECO:0000313" key="3">
    <source>
        <dbReference type="Proteomes" id="UP000322234"/>
    </source>
</evidence>
<reference evidence="2" key="1">
    <citation type="submission" date="2019-10" db="EMBL/GenBank/DDBJ databases">
        <title>The sequence and de novo assembly of the wild yak genome.</title>
        <authorList>
            <person name="Liu Y."/>
        </authorList>
    </citation>
    <scope>NUCLEOTIDE SEQUENCE [LARGE SCALE GENOMIC DNA]</scope>
    <source>
        <strain evidence="2">WY2019</strain>
    </source>
</reference>
<evidence type="ECO:0000313" key="2">
    <source>
        <dbReference type="EMBL" id="MXQ97875.1"/>
    </source>
</evidence>
<proteinExistence type="predicted"/>
<sequence>MSGAAIAPPTSLVEKDKELSRGFPYEEDSRFGSQSSKAAISPPVYEQQDRPRSPTGSSNSFLDNMGRVGGGQAGGGGGSAQTLTQKIMQKYGFLGRLSRA</sequence>
<comment type="caution">
    <text evidence="2">The sequence shown here is derived from an EMBL/GenBank/DDBJ whole genome shotgun (WGS) entry which is preliminary data.</text>
</comment>
<name>A0A6B0S8J8_9CETA</name>
<gene>
    <name evidence="2" type="ORF">E5288_WYG008306</name>
</gene>